<dbReference type="GO" id="GO:0050852">
    <property type="term" value="P:T cell receptor signaling pathway"/>
    <property type="evidence" value="ECO:0007669"/>
    <property type="project" value="TreeGrafter"/>
</dbReference>
<keyword evidence="6" id="KW-0732">Signal</keyword>
<dbReference type="InterPro" id="IPR003599">
    <property type="entry name" value="Ig_sub"/>
</dbReference>
<evidence type="ECO:0000256" key="3">
    <source>
        <dbReference type="ARBA" id="ARBA00023319"/>
    </source>
</evidence>
<sequence length="489" mass="54068">MALLLRACLCLFAVLVFVDGSETKLIVREDEDAILPCSLGAADISSRVFDWKKDGRVEVFIYDDGRYYGKGLSGQHEQFRGRVFHFPEQLKGGNASIVIRKSKPADSGTYACIFPHEQPERRAHVELIVGASPRPIITANETSDGMLLLCEVNSASPEPVLEWRNSSGNILPAEKPQVSEKNGSYSVVLQTTVTKSGRYRCVSTQQKIHHQVYTETHVNVHEGAAPKPVIAVKETKDGLLLQCEVYSASPKPEVVFRDSSGNILAAEPQVTERGGSYDVILETTVTKSGDYQCVATQKEINHQRSTETRVNVPSGAAPKPAIAVKETKDGLLLQCEVYGASPKPEVVFQDSSGNILAAEPQVTERGGSYDVILETTVTKSGDYQCVATQKEINHQISTEIHVNVPSGDSDSTPWIVVVGVLVVLLAVAAVIIIKYKKTWKKDKEELQQRKKHEEELQQELNEQKKKHEEDLRQVRLLLEEGKQQKEETA</sequence>
<reference evidence="9 10" key="1">
    <citation type="submission" date="2025-04" db="UniProtKB">
        <authorList>
            <consortium name="RefSeq"/>
        </authorList>
    </citation>
    <scope>IDENTIFICATION</scope>
</reference>
<dbReference type="AlphaFoldDB" id="A0A6P7KAU9"/>
<feature type="domain" description="Ig-like" evidence="7">
    <location>
        <begin position="135"/>
        <end position="219"/>
    </location>
</feature>
<organism evidence="8 10">
    <name type="scientific">Parambassis ranga</name>
    <name type="common">Indian glassy fish</name>
    <dbReference type="NCBI Taxonomy" id="210632"/>
    <lineage>
        <taxon>Eukaryota</taxon>
        <taxon>Metazoa</taxon>
        <taxon>Chordata</taxon>
        <taxon>Craniata</taxon>
        <taxon>Vertebrata</taxon>
        <taxon>Euteleostomi</taxon>
        <taxon>Actinopterygii</taxon>
        <taxon>Neopterygii</taxon>
        <taxon>Teleostei</taxon>
        <taxon>Neoteleostei</taxon>
        <taxon>Acanthomorphata</taxon>
        <taxon>Ovalentaria</taxon>
        <taxon>Ambassidae</taxon>
        <taxon>Parambassis</taxon>
    </lineage>
</organism>
<evidence type="ECO:0000313" key="10">
    <source>
        <dbReference type="RefSeq" id="XP_028284601.1"/>
    </source>
</evidence>
<dbReference type="InterPro" id="IPR013783">
    <property type="entry name" value="Ig-like_fold"/>
</dbReference>
<evidence type="ECO:0000256" key="1">
    <source>
        <dbReference type="ARBA" id="ARBA00004370"/>
    </source>
</evidence>
<keyword evidence="2 5" id="KW-0472">Membrane</keyword>
<feature type="chain" id="PRO_5044651434" evidence="6">
    <location>
        <begin position="24"/>
        <end position="489"/>
    </location>
</feature>
<feature type="domain" description="Ig-like" evidence="7">
    <location>
        <begin position="320"/>
        <end position="397"/>
    </location>
</feature>
<dbReference type="RefSeq" id="XP_028284600.1">
    <property type="nucleotide sequence ID" value="XM_028428799.1"/>
</dbReference>
<dbReference type="Proteomes" id="UP000515145">
    <property type="component" value="Chromosome 18"/>
</dbReference>
<keyword evidence="5" id="KW-0812">Transmembrane</keyword>
<feature type="domain" description="Ig-like" evidence="7">
    <location>
        <begin position="27"/>
        <end position="128"/>
    </location>
</feature>
<dbReference type="SMART" id="SM00409">
    <property type="entry name" value="IG"/>
    <property type="match status" value="4"/>
</dbReference>
<dbReference type="GeneID" id="114450613"/>
<protein>
    <submittedName>
        <fullName evidence="9">Butyrophilin-like protein 1 isoform X3</fullName>
    </submittedName>
    <submittedName>
        <fullName evidence="10">Butyrophilin-like protein 1 isoform X4</fullName>
    </submittedName>
</protein>
<dbReference type="Gene3D" id="2.60.40.10">
    <property type="entry name" value="Immunoglobulins"/>
    <property type="match status" value="4"/>
</dbReference>
<dbReference type="GO" id="GO:0005102">
    <property type="term" value="F:signaling receptor binding"/>
    <property type="evidence" value="ECO:0007669"/>
    <property type="project" value="TreeGrafter"/>
</dbReference>
<name>A0A6P7KAU9_9TELE</name>
<keyword evidence="5" id="KW-1133">Transmembrane helix</keyword>
<dbReference type="InterPro" id="IPR007110">
    <property type="entry name" value="Ig-like_dom"/>
</dbReference>
<feature type="transmembrane region" description="Helical" evidence="5">
    <location>
        <begin position="414"/>
        <end position="433"/>
    </location>
</feature>
<dbReference type="PANTHER" id="PTHR24100:SF151">
    <property type="entry name" value="ICOS LIGAND"/>
    <property type="match status" value="1"/>
</dbReference>
<evidence type="ECO:0000256" key="4">
    <source>
        <dbReference type="SAM" id="MobiDB-lite"/>
    </source>
</evidence>
<accession>A0A6P7KAU9</accession>
<proteinExistence type="predicted"/>
<evidence type="ECO:0000313" key="9">
    <source>
        <dbReference type="RefSeq" id="XP_028284600.1"/>
    </source>
</evidence>
<evidence type="ECO:0000256" key="5">
    <source>
        <dbReference type="SAM" id="Phobius"/>
    </source>
</evidence>
<dbReference type="InterPro" id="IPR050504">
    <property type="entry name" value="IgSF_BTN/MOG"/>
</dbReference>
<feature type="region of interest" description="Disordered" evidence="4">
    <location>
        <begin position="444"/>
        <end position="467"/>
    </location>
</feature>
<comment type="subcellular location">
    <subcellularLocation>
        <location evidence="1">Membrane</location>
    </subcellularLocation>
</comment>
<feature type="domain" description="Ig-like" evidence="7">
    <location>
        <begin position="228"/>
        <end position="311"/>
    </location>
</feature>
<dbReference type="PROSITE" id="PS50835">
    <property type="entry name" value="IG_LIKE"/>
    <property type="match status" value="4"/>
</dbReference>
<evidence type="ECO:0000256" key="6">
    <source>
        <dbReference type="SAM" id="SignalP"/>
    </source>
</evidence>
<dbReference type="GO" id="GO:0009897">
    <property type="term" value="C:external side of plasma membrane"/>
    <property type="evidence" value="ECO:0007669"/>
    <property type="project" value="TreeGrafter"/>
</dbReference>
<keyword evidence="8" id="KW-1185">Reference proteome</keyword>
<dbReference type="PANTHER" id="PTHR24100">
    <property type="entry name" value="BUTYROPHILIN"/>
    <property type="match status" value="1"/>
</dbReference>
<gene>
    <name evidence="9 10" type="primary">LOC114450613</name>
</gene>
<dbReference type="CDD" id="cd00096">
    <property type="entry name" value="Ig"/>
    <property type="match status" value="1"/>
</dbReference>
<dbReference type="InterPro" id="IPR036179">
    <property type="entry name" value="Ig-like_dom_sf"/>
</dbReference>
<dbReference type="SUPFAM" id="SSF48726">
    <property type="entry name" value="Immunoglobulin"/>
    <property type="match status" value="4"/>
</dbReference>
<dbReference type="Pfam" id="PF07686">
    <property type="entry name" value="V-set"/>
    <property type="match status" value="1"/>
</dbReference>
<dbReference type="RefSeq" id="XP_028284601.1">
    <property type="nucleotide sequence ID" value="XM_028428800.1"/>
</dbReference>
<dbReference type="InterPro" id="IPR013106">
    <property type="entry name" value="Ig_V-set"/>
</dbReference>
<evidence type="ECO:0000256" key="2">
    <source>
        <dbReference type="ARBA" id="ARBA00023136"/>
    </source>
</evidence>
<feature type="signal peptide" evidence="6">
    <location>
        <begin position="1"/>
        <end position="23"/>
    </location>
</feature>
<evidence type="ECO:0000259" key="7">
    <source>
        <dbReference type="PROSITE" id="PS50835"/>
    </source>
</evidence>
<keyword evidence="3" id="KW-0393">Immunoglobulin domain</keyword>
<evidence type="ECO:0000313" key="8">
    <source>
        <dbReference type="Proteomes" id="UP000515145"/>
    </source>
</evidence>
<dbReference type="OrthoDB" id="9049620at2759"/>
<dbReference type="GO" id="GO:0001817">
    <property type="term" value="P:regulation of cytokine production"/>
    <property type="evidence" value="ECO:0007669"/>
    <property type="project" value="TreeGrafter"/>
</dbReference>